<reference evidence="2 3" key="1">
    <citation type="submission" date="2016-10" db="EMBL/GenBank/DDBJ databases">
        <authorList>
            <person name="de Groot N.N."/>
        </authorList>
    </citation>
    <scope>NUCLEOTIDE SEQUENCE [LARGE SCALE GENOMIC DNA]</scope>
    <source>
        <strain evidence="2 3">DSM 2872</strain>
    </source>
</reference>
<dbReference type="Pfam" id="PF07872">
    <property type="entry name" value="DUF1659"/>
    <property type="match status" value="1"/>
</dbReference>
<gene>
    <name evidence="2" type="ORF">SAMN05660648_00474</name>
</gene>
<name>A0A1H3VQ63_SELRU</name>
<dbReference type="RefSeq" id="WP_074670592.1">
    <property type="nucleotide sequence ID" value="NZ_FNQG01000002.1"/>
</dbReference>
<dbReference type="InterPro" id="IPR012454">
    <property type="entry name" value="DUF1659"/>
</dbReference>
<evidence type="ECO:0000313" key="2">
    <source>
        <dbReference type="EMBL" id="SDZ76899.1"/>
    </source>
</evidence>
<dbReference type="OrthoDB" id="1666688at2"/>
<dbReference type="AlphaFoldDB" id="A0A1H3VQ63"/>
<feature type="domain" description="DUF1659" evidence="1">
    <location>
        <begin position="6"/>
        <end position="70"/>
    </location>
</feature>
<dbReference type="EMBL" id="FNQG01000002">
    <property type="protein sequence ID" value="SDZ76899.1"/>
    <property type="molecule type" value="Genomic_DNA"/>
</dbReference>
<proteinExistence type="predicted"/>
<organism evidence="2 3">
    <name type="scientific">Selenomonas ruminantium</name>
    <dbReference type="NCBI Taxonomy" id="971"/>
    <lineage>
        <taxon>Bacteria</taxon>
        <taxon>Bacillati</taxon>
        <taxon>Bacillota</taxon>
        <taxon>Negativicutes</taxon>
        <taxon>Selenomonadales</taxon>
        <taxon>Selenomonadaceae</taxon>
        <taxon>Selenomonas</taxon>
    </lineage>
</organism>
<evidence type="ECO:0000259" key="1">
    <source>
        <dbReference type="Pfam" id="PF07872"/>
    </source>
</evidence>
<protein>
    <recommendedName>
        <fullName evidence="1">DUF1659 domain-containing protein</fullName>
    </recommendedName>
</protein>
<dbReference type="Proteomes" id="UP000183469">
    <property type="component" value="Unassembled WGS sequence"/>
</dbReference>
<accession>A0A1H3VQ63</accession>
<sequence>MGVRSNKDTALKIPRILGSDETGRDTLGYLNFNNVNPGIADDDLLAVGKKIGNIQSFPVKSIERQDVCTLV</sequence>
<evidence type="ECO:0000313" key="3">
    <source>
        <dbReference type="Proteomes" id="UP000183469"/>
    </source>
</evidence>